<name>A0ABP8KZI6_9BURK</name>
<protein>
    <recommendedName>
        <fullName evidence="2">Ig-like SoxY domain-containing protein</fullName>
    </recommendedName>
</protein>
<dbReference type="Proteomes" id="UP001501788">
    <property type="component" value="Unassembled WGS sequence"/>
</dbReference>
<comment type="caution">
    <text evidence="3">The sequence shown here is derived from an EMBL/GenBank/DDBJ whole genome shotgun (WGS) entry which is preliminary data.</text>
</comment>
<dbReference type="PROSITE" id="PS51318">
    <property type="entry name" value="TAT"/>
    <property type="match status" value="1"/>
</dbReference>
<dbReference type="PIRSF" id="PIRSF010312">
    <property type="entry name" value="Sulphur_oxidation_SoxY"/>
    <property type="match status" value="1"/>
</dbReference>
<feature type="signal peptide" evidence="1">
    <location>
        <begin position="1"/>
        <end position="31"/>
    </location>
</feature>
<dbReference type="EMBL" id="BAABEX010000003">
    <property type="protein sequence ID" value="GAA4418659.1"/>
    <property type="molecule type" value="Genomic_DNA"/>
</dbReference>
<dbReference type="InterPro" id="IPR032711">
    <property type="entry name" value="SoxY"/>
</dbReference>
<dbReference type="NCBIfam" id="TIGR04488">
    <property type="entry name" value="SoxY_true_GGCGG"/>
    <property type="match status" value="1"/>
</dbReference>
<organism evidence="3 4">
    <name type="scientific">Acidovorax lacteus</name>
    <dbReference type="NCBI Taxonomy" id="1924988"/>
    <lineage>
        <taxon>Bacteria</taxon>
        <taxon>Pseudomonadati</taxon>
        <taxon>Pseudomonadota</taxon>
        <taxon>Betaproteobacteria</taxon>
        <taxon>Burkholderiales</taxon>
        <taxon>Comamonadaceae</taxon>
        <taxon>Acidovorax</taxon>
    </lineage>
</organism>
<evidence type="ECO:0000256" key="1">
    <source>
        <dbReference type="SAM" id="SignalP"/>
    </source>
</evidence>
<accession>A0ABP8KZI6</accession>
<dbReference type="InterPro" id="IPR038162">
    <property type="entry name" value="SoxY_sf"/>
</dbReference>
<dbReference type="RefSeq" id="WP_345060695.1">
    <property type="nucleotide sequence ID" value="NZ_BAABEX010000003.1"/>
</dbReference>
<dbReference type="Pfam" id="PF13501">
    <property type="entry name" value="SoxY"/>
    <property type="match status" value="1"/>
</dbReference>
<evidence type="ECO:0000313" key="4">
    <source>
        <dbReference type="Proteomes" id="UP001501788"/>
    </source>
</evidence>
<reference evidence="4" key="1">
    <citation type="journal article" date="2019" name="Int. J. Syst. Evol. Microbiol.">
        <title>The Global Catalogue of Microorganisms (GCM) 10K type strain sequencing project: providing services to taxonomists for standard genome sequencing and annotation.</title>
        <authorList>
            <consortium name="The Broad Institute Genomics Platform"/>
            <consortium name="The Broad Institute Genome Sequencing Center for Infectious Disease"/>
            <person name="Wu L."/>
            <person name="Ma J."/>
        </authorList>
    </citation>
    <scope>NUCLEOTIDE SEQUENCE [LARGE SCALE GENOMIC DNA]</scope>
    <source>
        <strain evidence="4">JCM 31890</strain>
    </source>
</reference>
<dbReference type="Gene3D" id="2.60.40.2470">
    <property type="entry name" value="SoxY domain"/>
    <property type="match status" value="1"/>
</dbReference>
<proteinExistence type="predicted"/>
<dbReference type="InterPro" id="IPR006311">
    <property type="entry name" value="TAT_signal"/>
</dbReference>
<evidence type="ECO:0000259" key="2">
    <source>
        <dbReference type="Pfam" id="PF13501"/>
    </source>
</evidence>
<sequence length="151" mass="15581">MHSPSRRNTLRQTAALATLLATAGVAPWAHANPRNAFDTKSVPDAVKALGGGALASHAGVTLQAPDIADNGAAVQVTLACNLPGVRRLLLLVEKNPAALVASFAVTESIEPSLTLRTKMGETSDVYAVALMADGRALFAKREVRVIQGGCG</sequence>
<keyword evidence="4" id="KW-1185">Reference proteome</keyword>
<feature type="domain" description="Ig-like SoxY" evidence="2">
    <location>
        <begin position="48"/>
        <end position="150"/>
    </location>
</feature>
<feature type="chain" id="PRO_5045905927" description="Ig-like SoxY domain-containing protein" evidence="1">
    <location>
        <begin position="32"/>
        <end position="151"/>
    </location>
</feature>
<dbReference type="InterPro" id="IPR016568">
    <property type="entry name" value="Sulphur_oxidation_SoxY"/>
</dbReference>
<keyword evidence="1" id="KW-0732">Signal</keyword>
<gene>
    <name evidence="3" type="ORF">GCM10023090_03880</name>
</gene>
<evidence type="ECO:0000313" key="3">
    <source>
        <dbReference type="EMBL" id="GAA4418659.1"/>
    </source>
</evidence>